<dbReference type="EMBL" id="KN664134">
    <property type="protein sequence ID" value="KHN10853.1"/>
    <property type="molecule type" value="Genomic_DNA"/>
</dbReference>
<feature type="region of interest" description="Disordered" evidence="2">
    <location>
        <begin position="217"/>
        <end position="258"/>
    </location>
</feature>
<name>A0A0B2PSX9_GLYSO</name>
<feature type="compositionally biased region" description="Basic and acidic residues" evidence="2">
    <location>
        <begin position="239"/>
        <end position="250"/>
    </location>
</feature>
<dbReference type="InterPro" id="IPR044232">
    <property type="entry name" value="PUX1"/>
</dbReference>
<keyword evidence="6" id="KW-1185">Reference proteome</keyword>
<dbReference type="CDD" id="cd16118">
    <property type="entry name" value="UBX2_UBXN9"/>
    <property type="match status" value="1"/>
</dbReference>
<keyword evidence="1" id="KW-0833">Ubl conjugation pathway</keyword>
<gene>
    <name evidence="5" type="ORF">D0Y65_042868</name>
    <name evidence="4" type="ORF">glysoja_027466</name>
</gene>
<feature type="domain" description="UBX" evidence="3">
    <location>
        <begin position="106"/>
        <end position="182"/>
    </location>
</feature>
<dbReference type="Proteomes" id="UP000289340">
    <property type="component" value="Chromosome 16"/>
</dbReference>
<reference evidence="4" key="1">
    <citation type="submission" date="2014-07" db="EMBL/GenBank/DDBJ databases">
        <title>Identification of a novel salt tolerance gene in wild soybean by whole-genome sequencing.</title>
        <authorList>
            <person name="Lam H.-M."/>
            <person name="Qi X."/>
            <person name="Li M.-W."/>
            <person name="Liu X."/>
            <person name="Xie M."/>
            <person name="Ni M."/>
            <person name="Xu X."/>
        </authorList>
    </citation>
    <scope>NUCLEOTIDE SEQUENCE [LARGE SCALE GENOMIC DNA]</scope>
    <source>
        <tissue evidence="4">Root</tissue>
    </source>
</reference>
<dbReference type="Gramene" id="XM_028349617.1">
    <property type="protein sequence ID" value="XP_028205418.1"/>
    <property type="gene ID" value="LOC114389034"/>
</dbReference>
<dbReference type="Gene3D" id="3.10.20.90">
    <property type="entry name" value="Phosphatidylinositol 3-kinase Catalytic Subunit, Chain A, domain 1"/>
    <property type="match status" value="1"/>
</dbReference>
<dbReference type="GO" id="GO:0032984">
    <property type="term" value="P:protein-containing complex disassembly"/>
    <property type="evidence" value="ECO:0007669"/>
    <property type="project" value="InterPro"/>
</dbReference>
<organism evidence="4">
    <name type="scientific">Glycine soja</name>
    <name type="common">Wild soybean</name>
    <dbReference type="NCBI Taxonomy" id="3848"/>
    <lineage>
        <taxon>Eukaryota</taxon>
        <taxon>Viridiplantae</taxon>
        <taxon>Streptophyta</taxon>
        <taxon>Embryophyta</taxon>
        <taxon>Tracheophyta</taxon>
        <taxon>Spermatophyta</taxon>
        <taxon>Magnoliopsida</taxon>
        <taxon>eudicotyledons</taxon>
        <taxon>Gunneridae</taxon>
        <taxon>Pentapetalae</taxon>
        <taxon>rosids</taxon>
        <taxon>fabids</taxon>
        <taxon>Fabales</taxon>
        <taxon>Fabaceae</taxon>
        <taxon>Papilionoideae</taxon>
        <taxon>50 kb inversion clade</taxon>
        <taxon>NPAAA clade</taxon>
        <taxon>indigoferoid/millettioid clade</taxon>
        <taxon>Phaseoleae</taxon>
        <taxon>Glycine</taxon>
        <taxon>Glycine subgen. Soja</taxon>
    </lineage>
</organism>
<dbReference type="Pfam" id="PF00789">
    <property type="entry name" value="UBX"/>
    <property type="match status" value="1"/>
</dbReference>
<dbReference type="PANTHER" id="PTHR47557:SF2">
    <property type="entry name" value="PLANT UBX DOMAIN-CONTAINING PROTEIN 1"/>
    <property type="match status" value="1"/>
</dbReference>
<evidence type="ECO:0000313" key="5">
    <source>
        <dbReference type="EMBL" id="RZB59853.1"/>
    </source>
</evidence>
<evidence type="ECO:0000259" key="3">
    <source>
        <dbReference type="PROSITE" id="PS50033"/>
    </source>
</evidence>
<evidence type="ECO:0000256" key="2">
    <source>
        <dbReference type="SAM" id="MobiDB-lite"/>
    </source>
</evidence>
<dbReference type="InterPro" id="IPR001012">
    <property type="entry name" value="UBX_dom"/>
</dbReference>
<evidence type="ECO:0000313" key="4">
    <source>
        <dbReference type="EMBL" id="KHN10853.1"/>
    </source>
</evidence>
<dbReference type="Proteomes" id="UP000053555">
    <property type="component" value="Unassembled WGS sequence"/>
</dbReference>
<evidence type="ECO:0000256" key="1">
    <source>
        <dbReference type="ARBA" id="ARBA00022786"/>
    </source>
</evidence>
<dbReference type="AlphaFoldDB" id="A0A0B2PSX9"/>
<protein>
    <submittedName>
        <fullName evidence="5">Plant UBX domain-containing protein 1</fullName>
    </submittedName>
    <submittedName>
        <fullName evidence="4">Tether containing UBX domain for GLUT4</fullName>
    </submittedName>
</protein>
<evidence type="ECO:0000313" key="6">
    <source>
        <dbReference type="Proteomes" id="UP000289340"/>
    </source>
</evidence>
<dbReference type="PROSITE" id="PS50033">
    <property type="entry name" value="UBX"/>
    <property type="match status" value="1"/>
</dbReference>
<dbReference type="PANTHER" id="PTHR47557">
    <property type="entry name" value="PLANT UBX DOMAIN-CONTAINING PROTEIN 1"/>
    <property type="match status" value="1"/>
</dbReference>
<dbReference type="EMBL" id="QZWG01000016">
    <property type="protein sequence ID" value="RZB59853.1"/>
    <property type="molecule type" value="Genomic_DNA"/>
</dbReference>
<dbReference type="SUPFAM" id="SSF54236">
    <property type="entry name" value="Ubiquitin-like"/>
    <property type="match status" value="1"/>
</dbReference>
<reference evidence="5 6" key="2">
    <citation type="submission" date="2018-09" db="EMBL/GenBank/DDBJ databases">
        <title>A high-quality reference genome of wild soybean provides a powerful tool to mine soybean genomes.</title>
        <authorList>
            <person name="Xie M."/>
            <person name="Chung C.Y.L."/>
            <person name="Li M.-W."/>
            <person name="Wong F.-L."/>
            <person name="Chan T.-F."/>
            <person name="Lam H.-M."/>
        </authorList>
    </citation>
    <scope>NUCLEOTIDE SEQUENCE [LARGE SCALE GENOMIC DNA]</scope>
    <source>
        <strain evidence="6">cv. W05</strain>
        <tissue evidence="5">Hypocotyl of etiolated seedlings</tissue>
    </source>
</reference>
<proteinExistence type="predicted"/>
<dbReference type="InterPro" id="IPR029071">
    <property type="entry name" value="Ubiquitin-like_domsf"/>
</dbReference>
<accession>A0A0B2PSX9</accession>
<sequence>MVVSGSSPLTSKRRRVTNFCSTDMDAETAKAKLAAVKERFGREIHVFETSVLSSSSKAALSNEGEETDDFYEFTAEDYYRLLATKREDKFLKTRKLREAEEAARRSRITKAVIRIRFPDNHTLEATFHPSETIQSLIDLLTKVIAQPEQPFYIYTTPPKKVINDMSLDFYTAGFCPGAIVYFSYNVPKGDSTVGDHTSPYLQEDILSLKDLHIAIDQGQQSEPVVQPDPEPTVAAHPPPVEERKPTEKKVVKPKWLKM</sequence>
<dbReference type="GO" id="GO:0051117">
    <property type="term" value="F:ATPase binding"/>
    <property type="evidence" value="ECO:0007669"/>
    <property type="project" value="InterPro"/>
</dbReference>